<evidence type="ECO:0000313" key="3">
    <source>
        <dbReference type="Proteomes" id="UP000054805"/>
    </source>
</evidence>
<proteinExistence type="predicted"/>
<dbReference type="Proteomes" id="UP000054805">
    <property type="component" value="Unassembled WGS sequence"/>
</dbReference>
<feature type="transmembrane region" description="Helical" evidence="1">
    <location>
        <begin position="52"/>
        <end position="72"/>
    </location>
</feature>
<dbReference type="AlphaFoldDB" id="A0A0V1INC5"/>
<comment type="caution">
    <text evidence="2">The sequence shown here is derived from an EMBL/GenBank/DDBJ whole genome shotgun (WGS) entry which is preliminary data.</text>
</comment>
<name>A0A0V1INC5_TRIPS</name>
<keyword evidence="3" id="KW-1185">Reference proteome</keyword>
<keyword evidence="1" id="KW-0812">Transmembrane</keyword>
<feature type="transmembrane region" description="Helical" evidence="1">
    <location>
        <begin position="20"/>
        <end position="40"/>
    </location>
</feature>
<evidence type="ECO:0000256" key="1">
    <source>
        <dbReference type="SAM" id="Phobius"/>
    </source>
</evidence>
<sequence>MEIEPIHRSSECIAMNSNDFIMLILWTCRMHFSIFSLFFSNSNIILLCGHNFFTLKFWIEFWYFAIVDWYFYGRLTAGGGALAFIAWLVAMGTTSADFAFVICSGVIFGMAN</sequence>
<dbReference type="EMBL" id="JYDS01000123">
    <property type="protein sequence ID" value="KRZ24366.1"/>
    <property type="molecule type" value="Genomic_DNA"/>
</dbReference>
<keyword evidence="1" id="KW-1133">Transmembrane helix</keyword>
<organism evidence="2 3">
    <name type="scientific">Trichinella pseudospiralis</name>
    <name type="common">Parasitic roundworm</name>
    <dbReference type="NCBI Taxonomy" id="6337"/>
    <lineage>
        <taxon>Eukaryota</taxon>
        <taxon>Metazoa</taxon>
        <taxon>Ecdysozoa</taxon>
        <taxon>Nematoda</taxon>
        <taxon>Enoplea</taxon>
        <taxon>Dorylaimia</taxon>
        <taxon>Trichinellida</taxon>
        <taxon>Trichinellidae</taxon>
        <taxon>Trichinella</taxon>
    </lineage>
</organism>
<keyword evidence="1" id="KW-0472">Membrane</keyword>
<protein>
    <submittedName>
        <fullName evidence="2">Uncharacterized protein</fullName>
    </submittedName>
</protein>
<gene>
    <name evidence="2" type="ORF">T4B_11110</name>
</gene>
<evidence type="ECO:0000313" key="2">
    <source>
        <dbReference type="EMBL" id="KRZ24366.1"/>
    </source>
</evidence>
<accession>A0A0V1INC5</accession>
<feature type="transmembrane region" description="Helical" evidence="1">
    <location>
        <begin position="84"/>
        <end position="111"/>
    </location>
</feature>
<reference evidence="2 3" key="1">
    <citation type="submission" date="2015-01" db="EMBL/GenBank/DDBJ databases">
        <title>Evolution of Trichinella species and genotypes.</title>
        <authorList>
            <person name="Korhonen P.K."/>
            <person name="Edoardo P."/>
            <person name="Giuseppe L.R."/>
            <person name="Gasser R.B."/>
        </authorList>
    </citation>
    <scope>NUCLEOTIDE SEQUENCE [LARGE SCALE GENOMIC DNA]</scope>
    <source>
        <strain evidence="2">ISS588</strain>
    </source>
</reference>